<dbReference type="Pfam" id="PF00005">
    <property type="entry name" value="ABC_tran"/>
    <property type="match status" value="1"/>
</dbReference>
<feature type="domain" description="ABC transmembrane type-1" evidence="13">
    <location>
        <begin position="823"/>
        <end position="1063"/>
    </location>
</feature>
<name>A0A4Y7JL08_PAPSO</name>
<evidence type="ECO:0000259" key="12">
    <source>
        <dbReference type="PROSITE" id="PS50893"/>
    </source>
</evidence>
<feature type="transmembrane region" description="Helical" evidence="11">
    <location>
        <begin position="811"/>
        <end position="831"/>
    </location>
</feature>
<comment type="similarity">
    <text evidence="2">Belongs to the ABC transporter superfamily. ABCC family. Conjugate transporter (TC 3.A.1.208) subfamily.</text>
</comment>
<dbReference type="CDD" id="cd18579">
    <property type="entry name" value="ABC_6TM_ABCC_D1"/>
    <property type="match status" value="1"/>
</dbReference>
<reference evidence="14 15" key="1">
    <citation type="journal article" date="2018" name="Science">
        <title>The opium poppy genome and morphinan production.</title>
        <authorList>
            <person name="Guo L."/>
            <person name="Winzer T."/>
            <person name="Yang X."/>
            <person name="Li Y."/>
            <person name="Ning Z."/>
            <person name="He Z."/>
            <person name="Teodor R."/>
            <person name="Lu Y."/>
            <person name="Bowser T.A."/>
            <person name="Graham I.A."/>
            <person name="Ye K."/>
        </authorList>
    </citation>
    <scope>NUCLEOTIDE SEQUENCE [LARGE SCALE GENOMIC DNA]</scope>
    <source>
        <strain evidence="15">cv. HN1</strain>
        <tissue evidence="14">Leaves</tissue>
    </source>
</reference>
<dbReference type="OMA" id="VCQVLFQ"/>
<keyword evidence="7" id="KW-0067">ATP-binding</keyword>
<dbReference type="InterPro" id="IPR044746">
    <property type="entry name" value="ABCC_6TM_D1"/>
</dbReference>
<dbReference type="GO" id="GO:0016887">
    <property type="term" value="F:ATP hydrolysis activity"/>
    <property type="evidence" value="ECO:0007669"/>
    <property type="project" value="InterPro"/>
</dbReference>
<dbReference type="PROSITE" id="PS50893">
    <property type="entry name" value="ABC_TRANSPORTER_2"/>
    <property type="match status" value="1"/>
</dbReference>
<dbReference type="CDD" id="cd03250">
    <property type="entry name" value="ABCC_MRP_domain1"/>
    <property type="match status" value="1"/>
</dbReference>
<feature type="transmembrane region" description="Helical" evidence="11">
    <location>
        <begin position="452"/>
        <end position="473"/>
    </location>
</feature>
<evidence type="ECO:0000256" key="3">
    <source>
        <dbReference type="ARBA" id="ARBA00022448"/>
    </source>
</evidence>
<dbReference type="PROSITE" id="PS50929">
    <property type="entry name" value="ABC_TM1F"/>
    <property type="match status" value="2"/>
</dbReference>
<keyword evidence="9 11" id="KW-1133">Transmembrane helix</keyword>
<feature type="transmembrane region" description="Helical" evidence="11">
    <location>
        <begin position="957"/>
        <end position="976"/>
    </location>
</feature>
<sequence length="1089" mass="122163">MEIFLGVVSVIGFSLLLTWIAAEFWKEKKLDEQDGSVEQKSSSSTNFVVISNNLISISYLCSCSYEIWKLKSGSVGSVLWAITWIVVTAFVLFSRYRIANDKRKWPVVLIFWWTYSAFFITLSISIHFLTYLKSLKFLKPFQAANVAEFSTFPFSLFLCFNSLYFSYNKIPQEIEQPLLDEKDEDVNSYTNAGIWSQLTFRWLNPIFNKAQTCKLELHHIPSVPESENIESSFSLLEESIFNHKSGEFSMSTALSHAIWRPLAANAVFAGVNTIASYMGPLLITHFVNFLSGDHVDSSRHYGLILPPSKGIRVSITEAIKCLQNYGLNDGNIVNLINVDIERIGDFLWYVHGIWLLPVQVSLALGILFKNLGGAPSVAAFLVTTAVMVSNSPLANLQQLLRSKIMEAKDSRIKATTETLKSMRVLKLHSWDTTFLKNIISLREIKKSCLKGYLYVCAVVAFLFWTSPTLVSLTTFGVCIAVKTPLTSATVLSALAIFFSFNNDQKKMLPNYAPEVPDIAIQIETGEYTWETINPHLKLPSIRITKRLEIKRGDKVAICGSVGSGKSSILCSILGEIPRISGSRIKIYGSKAYVPQSAWIQTGTVQDNVLFGKQMDKVFYKDVSGGCALDKDIKMWDNGDLTVIGERGMNLSGGQKQRIQLARAIYSDSDVCLLDDPFSAVDAHTGAHLFKECITRLLQQSTVIYVTHQLEFLNASDLVLVMEGGKVVQCGKYEDLLADPNGELVRQMTAHRKSLSKLMAPRDCNIEVHKPHKMDETEVTEQKCDISNNCGKLIDAEETETGRVKWRVYSSFLTSAYKGALIPVILLCQVLFQGLQMGSNYWIAWATETEERVSKEKLVGVFALLSGGSSIFILGRAYLLATVSIEKAQRLFLQMINSVFRAPISFLDSTPSSQILNRSSTDQSSVDTDIPYRLAGLAFALIQLMSIIILMSQVAWQVILLFVVAVAISIWYQAYYISTARELARIVGVWKSPILHHFSESIAGAAPIRCFNPEDRFLATNISLIDNYCRLAFHNCAIMEWLCVRINFLFNMVFFLVLVILVNLPKDAISPSKFLSTNYCWRKCNNNRNN</sequence>
<feature type="transmembrane region" description="Helical" evidence="11">
    <location>
        <begin position="374"/>
        <end position="396"/>
    </location>
</feature>
<feature type="transmembrane region" description="Helical" evidence="11">
    <location>
        <begin position="149"/>
        <end position="167"/>
    </location>
</feature>
<dbReference type="SUPFAM" id="SSF52540">
    <property type="entry name" value="P-loop containing nucleoside triphosphate hydrolases"/>
    <property type="match status" value="1"/>
</dbReference>
<dbReference type="FunFam" id="1.20.1560.10:FF:000002">
    <property type="entry name" value="ABC transporter C family member 5"/>
    <property type="match status" value="1"/>
</dbReference>
<feature type="transmembrane region" description="Helical" evidence="11">
    <location>
        <begin position="1047"/>
        <end position="1063"/>
    </location>
</feature>
<dbReference type="GO" id="GO:0005524">
    <property type="term" value="F:ATP binding"/>
    <property type="evidence" value="ECO:0007669"/>
    <property type="project" value="UniProtKB-KW"/>
</dbReference>
<dbReference type="FunFam" id="3.40.50.300:FF:000973">
    <property type="entry name" value="Multidrug resistance-associated protein 4"/>
    <property type="match status" value="1"/>
</dbReference>
<dbReference type="GO" id="GO:0140359">
    <property type="term" value="F:ABC-type transporter activity"/>
    <property type="evidence" value="ECO:0007669"/>
    <property type="project" value="InterPro"/>
</dbReference>
<dbReference type="InterPro" id="IPR050173">
    <property type="entry name" value="ABC_transporter_C-like"/>
</dbReference>
<evidence type="ECO:0000313" key="14">
    <source>
        <dbReference type="EMBL" id="RZC60702.1"/>
    </source>
</evidence>
<comment type="subcellular location">
    <subcellularLocation>
        <location evidence="1">Membrane</location>
        <topology evidence="1">Multi-pass membrane protein</topology>
    </subcellularLocation>
</comment>
<dbReference type="InterPro" id="IPR044726">
    <property type="entry name" value="ABCC_6TM_D2"/>
</dbReference>
<keyword evidence="4 11" id="KW-0812">Transmembrane</keyword>
<dbReference type="InterPro" id="IPR003439">
    <property type="entry name" value="ABC_transporter-like_ATP-bd"/>
</dbReference>
<evidence type="ECO:0000256" key="1">
    <source>
        <dbReference type="ARBA" id="ARBA00004141"/>
    </source>
</evidence>
<accession>A0A4Y7JL08</accession>
<dbReference type="Gene3D" id="1.20.1560.10">
    <property type="entry name" value="ABC transporter type 1, transmembrane domain"/>
    <property type="match status" value="2"/>
</dbReference>
<evidence type="ECO:0000256" key="11">
    <source>
        <dbReference type="SAM" id="Phobius"/>
    </source>
</evidence>
<dbReference type="PANTHER" id="PTHR24223">
    <property type="entry name" value="ATP-BINDING CASSETTE SUB-FAMILY C"/>
    <property type="match status" value="1"/>
</dbReference>
<evidence type="ECO:0000313" key="15">
    <source>
        <dbReference type="Proteomes" id="UP000316621"/>
    </source>
</evidence>
<keyword evidence="10 11" id="KW-0472">Membrane</keyword>
<gene>
    <name evidence="14" type="ORF">C5167_022464</name>
</gene>
<dbReference type="InterPro" id="IPR003593">
    <property type="entry name" value="AAA+_ATPase"/>
</dbReference>
<feature type="domain" description="ABC transporter" evidence="12">
    <location>
        <begin position="520"/>
        <end position="748"/>
    </location>
</feature>
<dbReference type="InterPro" id="IPR017871">
    <property type="entry name" value="ABC_transporter-like_CS"/>
</dbReference>
<dbReference type="SUPFAM" id="SSF90123">
    <property type="entry name" value="ABC transporter transmembrane region"/>
    <property type="match status" value="2"/>
</dbReference>
<dbReference type="Gene3D" id="3.40.50.300">
    <property type="entry name" value="P-loop containing nucleotide triphosphate hydrolases"/>
    <property type="match status" value="1"/>
</dbReference>
<feature type="transmembrane region" description="Helical" evidence="11">
    <location>
        <begin position="857"/>
        <end position="878"/>
    </location>
</feature>
<evidence type="ECO:0000256" key="7">
    <source>
        <dbReference type="ARBA" id="ARBA00022840"/>
    </source>
</evidence>
<feature type="domain" description="ABC transmembrane type-1" evidence="13">
    <location>
        <begin position="330"/>
        <end position="500"/>
    </location>
</feature>
<evidence type="ECO:0008006" key="16">
    <source>
        <dbReference type="Google" id="ProtNLM"/>
    </source>
</evidence>
<evidence type="ECO:0000256" key="9">
    <source>
        <dbReference type="ARBA" id="ARBA00022989"/>
    </source>
</evidence>
<dbReference type="PANTHER" id="PTHR24223:SF222">
    <property type="entry name" value="OS01G0902100 PROTEIN"/>
    <property type="match status" value="1"/>
</dbReference>
<keyword evidence="6" id="KW-0547">Nucleotide-binding</keyword>
<dbReference type="AlphaFoldDB" id="A0A4Y7JL08"/>
<evidence type="ECO:0000256" key="10">
    <source>
        <dbReference type="ARBA" id="ARBA00023136"/>
    </source>
</evidence>
<feature type="transmembrane region" description="Helical" evidence="11">
    <location>
        <begin position="479"/>
        <end position="500"/>
    </location>
</feature>
<dbReference type="InterPro" id="IPR036640">
    <property type="entry name" value="ABC1_TM_sf"/>
</dbReference>
<keyword evidence="15" id="KW-1185">Reference proteome</keyword>
<dbReference type="Proteomes" id="UP000316621">
    <property type="component" value="Chromosome 5"/>
</dbReference>
<evidence type="ECO:0000256" key="5">
    <source>
        <dbReference type="ARBA" id="ARBA00022737"/>
    </source>
</evidence>
<feature type="transmembrane region" description="Helical" evidence="11">
    <location>
        <begin position="929"/>
        <end position="950"/>
    </location>
</feature>
<organism evidence="14 15">
    <name type="scientific">Papaver somniferum</name>
    <name type="common">Opium poppy</name>
    <dbReference type="NCBI Taxonomy" id="3469"/>
    <lineage>
        <taxon>Eukaryota</taxon>
        <taxon>Viridiplantae</taxon>
        <taxon>Streptophyta</taxon>
        <taxon>Embryophyta</taxon>
        <taxon>Tracheophyta</taxon>
        <taxon>Spermatophyta</taxon>
        <taxon>Magnoliopsida</taxon>
        <taxon>Ranunculales</taxon>
        <taxon>Papaveraceae</taxon>
        <taxon>Papaveroideae</taxon>
        <taxon>Papaver</taxon>
    </lineage>
</organism>
<proteinExistence type="inferred from homology"/>
<protein>
    <recommendedName>
        <fullName evidence="16">ABC transmembrane type-1 domain-containing protein</fullName>
    </recommendedName>
</protein>
<dbReference type="EMBL" id="CM010719">
    <property type="protein sequence ID" value="RZC60702.1"/>
    <property type="molecule type" value="Genomic_DNA"/>
</dbReference>
<evidence type="ECO:0000256" key="2">
    <source>
        <dbReference type="ARBA" id="ARBA00009726"/>
    </source>
</evidence>
<dbReference type="PROSITE" id="PS00211">
    <property type="entry name" value="ABC_TRANSPORTER_1"/>
    <property type="match status" value="1"/>
</dbReference>
<evidence type="ECO:0000256" key="8">
    <source>
        <dbReference type="ARBA" id="ARBA00022967"/>
    </source>
</evidence>
<evidence type="ECO:0000259" key="13">
    <source>
        <dbReference type="PROSITE" id="PS50929"/>
    </source>
</evidence>
<feature type="transmembrane region" description="Helical" evidence="11">
    <location>
        <begin position="6"/>
        <end position="25"/>
    </location>
</feature>
<dbReference type="InterPro" id="IPR027417">
    <property type="entry name" value="P-loop_NTPase"/>
</dbReference>
<feature type="transmembrane region" description="Helical" evidence="11">
    <location>
        <begin position="105"/>
        <end position="129"/>
    </location>
</feature>
<keyword evidence="3" id="KW-0813">Transport</keyword>
<evidence type="ECO:0000256" key="4">
    <source>
        <dbReference type="ARBA" id="ARBA00022692"/>
    </source>
</evidence>
<dbReference type="Pfam" id="PF00664">
    <property type="entry name" value="ABC_membrane"/>
    <property type="match status" value="2"/>
</dbReference>
<dbReference type="Gramene" id="RZC60702">
    <property type="protein sequence ID" value="RZC60702"/>
    <property type="gene ID" value="C5167_022464"/>
</dbReference>
<keyword evidence="8" id="KW-1278">Translocase</keyword>
<dbReference type="InterPro" id="IPR011527">
    <property type="entry name" value="ABC1_TM_dom"/>
</dbReference>
<dbReference type="SMART" id="SM00382">
    <property type="entry name" value="AAA"/>
    <property type="match status" value="1"/>
</dbReference>
<dbReference type="CDD" id="cd18580">
    <property type="entry name" value="ABC_6TM_ABCC_D2"/>
    <property type="match status" value="1"/>
</dbReference>
<evidence type="ECO:0000256" key="6">
    <source>
        <dbReference type="ARBA" id="ARBA00022741"/>
    </source>
</evidence>
<feature type="transmembrane region" description="Helical" evidence="11">
    <location>
        <begin position="346"/>
        <end position="368"/>
    </location>
</feature>
<feature type="transmembrane region" description="Helical" evidence="11">
    <location>
        <begin position="74"/>
        <end position="93"/>
    </location>
</feature>
<dbReference type="GO" id="GO:0016020">
    <property type="term" value="C:membrane"/>
    <property type="evidence" value="ECO:0007669"/>
    <property type="project" value="UniProtKB-SubCell"/>
</dbReference>
<keyword evidence="5" id="KW-0677">Repeat</keyword>